<comment type="caution">
    <text evidence="1">The sequence shown here is derived from an EMBL/GenBank/DDBJ whole genome shotgun (WGS) entry which is preliminary data.</text>
</comment>
<gene>
    <name evidence="1" type="ORF">KC19_2G270900</name>
</gene>
<dbReference type="AlphaFoldDB" id="A0A8T0J0U3"/>
<evidence type="ECO:0000313" key="1">
    <source>
        <dbReference type="EMBL" id="KAG0588812.1"/>
    </source>
</evidence>
<dbReference type="Proteomes" id="UP000822688">
    <property type="component" value="Chromosome 2"/>
</dbReference>
<protein>
    <submittedName>
        <fullName evidence="1">Uncharacterized protein</fullName>
    </submittedName>
</protein>
<proteinExistence type="predicted"/>
<name>A0A8T0J0U3_CERPU</name>
<accession>A0A8T0J0U3</accession>
<organism evidence="1 2">
    <name type="scientific">Ceratodon purpureus</name>
    <name type="common">Fire moss</name>
    <name type="synonym">Dicranum purpureum</name>
    <dbReference type="NCBI Taxonomy" id="3225"/>
    <lineage>
        <taxon>Eukaryota</taxon>
        <taxon>Viridiplantae</taxon>
        <taxon>Streptophyta</taxon>
        <taxon>Embryophyta</taxon>
        <taxon>Bryophyta</taxon>
        <taxon>Bryophytina</taxon>
        <taxon>Bryopsida</taxon>
        <taxon>Dicranidae</taxon>
        <taxon>Pseudoditrichales</taxon>
        <taxon>Ditrichaceae</taxon>
        <taxon>Ceratodon</taxon>
    </lineage>
</organism>
<keyword evidence="2" id="KW-1185">Reference proteome</keyword>
<dbReference type="EMBL" id="CM026422">
    <property type="protein sequence ID" value="KAG0588812.1"/>
    <property type="molecule type" value="Genomic_DNA"/>
</dbReference>
<evidence type="ECO:0000313" key="2">
    <source>
        <dbReference type="Proteomes" id="UP000822688"/>
    </source>
</evidence>
<reference evidence="1" key="1">
    <citation type="submission" date="2020-06" db="EMBL/GenBank/DDBJ databases">
        <title>WGS assembly of Ceratodon purpureus strain R40.</title>
        <authorList>
            <person name="Carey S.B."/>
            <person name="Jenkins J."/>
            <person name="Shu S."/>
            <person name="Lovell J.T."/>
            <person name="Sreedasyam A."/>
            <person name="Maumus F."/>
            <person name="Tiley G.P."/>
            <person name="Fernandez-Pozo N."/>
            <person name="Barry K."/>
            <person name="Chen C."/>
            <person name="Wang M."/>
            <person name="Lipzen A."/>
            <person name="Daum C."/>
            <person name="Saski C.A."/>
            <person name="Payton A.C."/>
            <person name="Mcbreen J.C."/>
            <person name="Conrad R.E."/>
            <person name="Kollar L.M."/>
            <person name="Olsson S."/>
            <person name="Huttunen S."/>
            <person name="Landis J.B."/>
            <person name="Wickett N.J."/>
            <person name="Johnson M.G."/>
            <person name="Rensing S.A."/>
            <person name="Grimwood J."/>
            <person name="Schmutz J."/>
            <person name="Mcdaniel S.F."/>
        </authorList>
    </citation>
    <scope>NUCLEOTIDE SEQUENCE</scope>
    <source>
        <strain evidence="1">R40</strain>
    </source>
</reference>
<sequence>MAEVRNLAQRVALSCRHHPWFSQSALAEEENYGAVLNCGRETSKAGGVTEAGSLRPEVAAEAYDGIEFVQFWLTETDL</sequence>